<accession>A0ABS2SVQ7</accession>
<sequence length="587" mass="66356">MKNLDLNNFQVNDEGIFKIVESKGETNLKRIANPAYVEEVVRDIEKDTVSLSIRYFNYGDWKSHQFDQGKLSRNHLEIFMNRGLDISNTSQDDVFNCLLQSAQEAKIRHSHSNLGWIDVQGKPMYRLKNIITSEDLISNYTGDINLEPRGSLEDWSAAIKSHVEGHAPLELALSMGFAASLVGWYGIDNAEKLDSILFHLVGNSSMGKSTAASLAVSPFARPSNDGLIKSFNGTPNALEHFFSGNYGVPLVLDETSMHSMTTRQLSTFIYKIAENRGKGRLTKEAKSREISTWATLVLMTGEGSLLNETKAHVGLQVRLFELTNIEWTKSAQHAEVLNASIQRNYGTAGPIFIKHLLCLGKDRINEKYLECKADLMESLPHSKYRDRIANKFAFILLATKLANESLDLSLSTDHVKTLLVQQEEDSLMRRDLAKLFHHKLKAKIIEYIGHFKINNSRPASHKDIYGKITTKGDDVHVYLLESAYKKIAQELRITNTDVLLNELKSNSYLKHDQNKRKIRTSIDGSNVYTICVHYDHDFLSEFIPSYDLDGFSIGSAKANGSELRKPKDRPRINDEKPAMKPEDLFNE</sequence>
<organism evidence="4 5">
    <name type="scientific">Shouchella xiaoxiensis</name>
    <dbReference type="NCBI Taxonomy" id="766895"/>
    <lineage>
        <taxon>Bacteria</taxon>
        <taxon>Bacillati</taxon>
        <taxon>Bacillota</taxon>
        <taxon>Bacilli</taxon>
        <taxon>Bacillales</taxon>
        <taxon>Bacillaceae</taxon>
        <taxon>Shouchella</taxon>
    </lineage>
</organism>
<evidence type="ECO:0008006" key="6">
    <source>
        <dbReference type="Google" id="ProtNLM"/>
    </source>
</evidence>
<dbReference type="Pfam" id="PF06048">
    <property type="entry name" value="DUF927"/>
    <property type="match status" value="1"/>
</dbReference>
<dbReference type="InterPro" id="IPR040538">
    <property type="entry name" value="Cch_HTH"/>
</dbReference>
<feature type="region of interest" description="Disordered" evidence="1">
    <location>
        <begin position="556"/>
        <end position="587"/>
    </location>
</feature>
<protein>
    <recommendedName>
        <fullName evidence="6">DUF927 domain-containing protein</fullName>
    </recommendedName>
</protein>
<evidence type="ECO:0000259" key="2">
    <source>
        <dbReference type="Pfam" id="PF06048"/>
    </source>
</evidence>
<evidence type="ECO:0000259" key="3">
    <source>
        <dbReference type="Pfam" id="PF18662"/>
    </source>
</evidence>
<evidence type="ECO:0000256" key="1">
    <source>
        <dbReference type="SAM" id="MobiDB-lite"/>
    </source>
</evidence>
<proteinExistence type="predicted"/>
<evidence type="ECO:0000313" key="4">
    <source>
        <dbReference type="EMBL" id="MBM7839587.1"/>
    </source>
</evidence>
<gene>
    <name evidence="4" type="ORF">JOC54_002867</name>
</gene>
<dbReference type="Proteomes" id="UP001179280">
    <property type="component" value="Unassembled WGS sequence"/>
</dbReference>
<dbReference type="RefSeq" id="WP_204466808.1">
    <property type="nucleotide sequence ID" value="NZ_JAFBCV010000009.1"/>
</dbReference>
<dbReference type="Pfam" id="PF18662">
    <property type="entry name" value="HTH_56"/>
    <property type="match status" value="1"/>
</dbReference>
<name>A0ABS2SVQ7_9BACI</name>
<keyword evidence="5" id="KW-1185">Reference proteome</keyword>
<dbReference type="InterPro" id="IPR009270">
    <property type="entry name" value="DUF927"/>
</dbReference>
<dbReference type="EMBL" id="JAFBCV010000009">
    <property type="protein sequence ID" value="MBM7839587.1"/>
    <property type="molecule type" value="Genomic_DNA"/>
</dbReference>
<feature type="compositionally biased region" description="Basic and acidic residues" evidence="1">
    <location>
        <begin position="562"/>
        <end position="587"/>
    </location>
</feature>
<reference evidence="4" key="1">
    <citation type="submission" date="2021-01" db="EMBL/GenBank/DDBJ databases">
        <title>Genomic Encyclopedia of Type Strains, Phase IV (KMG-IV): sequencing the most valuable type-strain genomes for metagenomic binning, comparative biology and taxonomic classification.</title>
        <authorList>
            <person name="Goeker M."/>
        </authorList>
    </citation>
    <scope>NUCLEOTIDE SEQUENCE</scope>
    <source>
        <strain evidence="4">DSM 21943</strain>
    </source>
</reference>
<feature type="domain" description="Cch helix turn helix" evidence="3">
    <location>
        <begin position="439"/>
        <end position="536"/>
    </location>
</feature>
<comment type="caution">
    <text evidence="4">The sequence shown here is derived from an EMBL/GenBank/DDBJ whole genome shotgun (WGS) entry which is preliminary data.</text>
</comment>
<evidence type="ECO:0000313" key="5">
    <source>
        <dbReference type="Proteomes" id="UP001179280"/>
    </source>
</evidence>
<feature type="domain" description="DUF927" evidence="2">
    <location>
        <begin position="9"/>
        <end position="288"/>
    </location>
</feature>